<evidence type="ECO:0000259" key="1">
    <source>
        <dbReference type="Pfam" id="PF00931"/>
    </source>
</evidence>
<dbReference type="GO" id="GO:0043531">
    <property type="term" value="F:ADP binding"/>
    <property type="evidence" value="ECO:0007669"/>
    <property type="project" value="InterPro"/>
</dbReference>
<name>A0A6G1JXY0_9PLEO</name>
<dbReference type="PANTHER" id="PTHR46082:SF6">
    <property type="entry name" value="AAA+ ATPASE DOMAIN-CONTAINING PROTEIN-RELATED"/>
    <property type="match status" value="1"/>
</dbReference>
<evidence type="ECO:0000313" key="2">
    <source>
        <dbReference type="EMBL" id="KAF2705193.1"/>
    </source>
</evidence>
<dbReference type="Gene3D" id="1.25.40.10">
    <property type="entry name" value="Tetratricopeptide repeat domain"/>
    <property type="match status" value="1"/>
</dbReference>
<accession>A0A6G1JXY0</accession>
<dbReference type="Pfam" id="PF00931">
    <property type="entry name" value="NB-ARC"/>
    <property type="match status" value="1"/>
</dbReference>
<dbReference type="InterPro" id="IPR011990">
    <property type="entry name" value="TPR-like_helical_dom_sf"/>
</dbReference>
<organism evidence="2 3">
    <name type="scientific">Pleomassaria siparia CBS 279.74</name>
    <dbReference type="NCBI Taxonomy" id="1314801"/>
    <lineage>
        <taxon>Eukaryota</taxon>
        <taxon>Fungi</taxon>
        <taxon>Dikarya</taxon>
        <taxon>Ascomycota</taxon>
        <taxon>Pezizomycotina</taxon>
        <taxon>Dothideomycetes</taxon>
        <taxon>Pleosporomycetidae</taxon>
        <taxon>Pleosporales</taxon>
        <taxon>Pleomassariaceae</taxon>
        <taxon>Pleomassaria</taxon>
    </lineage>
</organism>
<dbReference type="Pfam" id="PF13424">
    <property type="entry name" value="TPR_12"/>
    <property type="match status" value="1"/>
</dbReference>
<dbReference type="AlphaFoldDB" id="A0A6G1JXY0"/>
<keyword evidence="3" id="KW-1185">Reference proteome</keyword>
<dbReference type="EMBL" id="MU005779">
    <property type="protein sequence ID" value="KAF2705193.1"/>
    <property type="molecule type" value="Genomic_DNA"/>
</dbReference>
<dbReference type="InterPro" id="IPR053137">
    <property type="entry name" value="NLR-like"/>
</dbReference>
<evidence type="ECO:0000313" key="3">
    <source>
        <dbReference type="Proteomes" id="UP000799428"/>
    </source>
</evidence>
<dbReference type="PANTHER" id="PTHR46082">
    <property type="entry name" value="ATP/GTP-BINDING PROTEIN-RELATED"/>
    <property type="match status" value="1"/>
</dbReference>
<feature type="domain" description="NB-ARC" evidence="1">
    <location>
        <begin position="179"/>
        <end position="331"/>
    </location>
</feature>
<proteinExistence type="predicted"/>
<dbReference type="OrthoDB" id="674604at2759"/>
<dbReference type="Pfam" id="PF13374">
    <property type="entry name" value="TPR_10"/>
    <property type="match status" value="1"/>
</dbReference>
<dbReference type="Proteomes" id="UP000799428">
    <property type="component" value="Unassembled WGS sequence"/>
</dbReference>
<dbReference type="InterPro" id="IPR002182">
    <property type="entry name" value="NB-ARC"/>
</dbReference>
<gene>
    <name evidence="2" type="ORF">K504DRAFT_388600</name>
</gene>
<dbReference type="InterPro" id="IPR027417">
    <property type="entry name" value="P-loop_NTPase"/>
</dbReference>
<protein>
    <recommendedName>
        <fullName evidence="1">NB-ARC domain-containing protein</fullName>
    </recommendedName>
</protein>
<dbReference type="PRINTS" id="PR00364">
    <property type="entry name" value="DISEASERSIST"/>
</dbReference>
<dbReference type="SUPFAM" id="SSF52540">
    <property type="entry name" value="P-loop containing nucleoside triphosphate hydrolases"/>
    <property type="match status" value="1"/>
</dbReference>
<sequence>RSIKTSTYGIMFMGTPHQGGSGVPLGKLLVNVASVFVAADDRLLKHLERDSETLQQQLGQYGQISGEFMTKFAYEVYKTPVAWGSSIMVVPRASAVLPGAADAEPIAIHTDHINMVKFTSKEDNGYETVSGHLQIMVQSAEMAITLRWNKEARISSEESFSIVFSLSEVYETEHFVARNEMLEAMHNTLSHSTNRQAVTLHGLGGMGKTQLAIAYTKAHRHDHSAIFWLNIKNKASVKQSYSRIAERILQEHPSASQLGGIKDDSPLDDKVAAVKRWLEYSKNTHWLMVFDNYDNPKTSGNTIPGAVDISEFLPKAYHGSIIVTTRSSNVSVGQRIRVGKLKDVRDSLQIVSDSSCRKGVIDDPSAIELVEELDGLPLALATAGAYLNQCSTSIADYLRLYRTSWEKLQRTSPQIKSYEDRKLYSTWQLSLDHVMQQNRNSAMLLRLWAYFDNQDLWFELLEEGSNDGPKWLRQITEDQLSFNETVRVLGDYGLVEVAKSTIGVEVGPVGYGMHSCVHSWTIHVVNQEWDGALADLAMKRVGNHIPYESTPRYWVTQRRLLRHVERCWGFCMLTLYIFNSLGVLYAKLGRLKEAEEIYEMASEQEKILFFKTVNNTGIVYADLGYPKRAETMYQEARQGFEELLGRDHTLTLETLHNLYLVYKSQRKHVEAAKIYQQKASREKDICIRRYSAAKTPLLSRY</sequence>
<dbReference type="Gene3D" id="3.40.50.300">
    <property type="entry name" value="P-loop containing nucleotide triphosphate hydrolases"/>
    <property type="match status" value="1"/>
</dbReference>
<reference evidence="2" key="1">
    <citation type="journal article" date="2020" name="Stud. Mycol.">
        <title>101 Dothideomycetes genomes: a test case for predicting lifestyles and emergence of pathogens.</title>
        <authorList>
            <person name="Haridas S."/>
            <person name="Albert R."/>
            <person name="Binder M."/>
            <person name="Bloem J."/>
            <person name="Labutti K."/>
            <person name="Salamov A."/>
            <person name="Andreopoulos B."/>
            <person name="Baker S."/>
            <person name="Barry K."/>
            <person name="Bills G."/>
            <person name="Bluhm B."/>
            <person name="Cannon C."/>
            <person name="Castanera R."/>
            <person name="Culley D."/>
            <person name="Daum C."/>
            <person name="Ezra D."/>
            <person name="Gonzalez J."/>
            <person name="Henrissat B."/>
            <person name="Kuo A."/>
            <person name="Liang C."/>
            <person name="Lipzen A."/>
            <person name="Lutzoni F."/>
            <person name="Magnuson J."/>
            <person name="Mondo S."/>
            <person name="Nolan M."/>
            <person name="Ohm R."/>
            <person name="Pangilinan J."/>
            <person name="Park H.-J."/>
            <person name="Ramirez L."/>
            <person name="Alfaro M."/>
            <person name="Sun H."/>
            <person name="Tritt A."/>
            <person name="Yoshinaga Y."/>
            <person name="Zwiers L.-H."/>
            <person name="Turgeon B."/>
            <person name="Goodwin S."/>
            <person name="Spatafora J."/>
            <person name="Crous P."/>
            <person name="Grigoriev I."/>
        </authorList>
    </citation>
    <scope>NUCLEOTIDE SEQUENCE</scope>
    <source>
        <strain evidence="2">CBS 279.74</strain>
    </source>
</reference>
<feature type="non-terminal residue" evidence="2">
    <location>
        <position position="1"/>
    </location>
</feature>
<dbReference type="SUPFAM" id="SSF48452">
    <property type="entry name" value="TPR-like"/>
    <property type="match status" value="1"/>
</dbReference>